<dbReference type="PANTHER" id="PTHR11609">
    <property type="entry name" value="PURINE BIOSYNTHESIS PROTEIN 6/7, PUR6/7"/>
    <property type="match status" value="1"/>
</dbReference>
<evidence type="ECO:0000259" key="7">
    <source>
        <dbReference type="PROSITE" id="PS50975"/>
    </source>
</evidence>
<dbReference type="RefSeq" id="WP_123631492.1">
    <property type="nucleotide sequence ID" value="NZ_AYKH01000023.1"/>
</dbReference>
<dbReference type="EMBL" id="AYKH01000023">
    <property type="protein sequence ID" value="ROO26247.1"/>
    <property type="molecule type" value="Genomic_DNA"/>
</dbReference>
<dbReference type="InterPro" id="IPR040686">
    <property type="entry name" value="PurK_C"/>
</dbReference>
<dbReference type="AlphaFoldDB" id="A0A423PKX3"/>
<dbReference type="NCBIfam" id="TIGR01161">
    <property type="entry name" value="purK"/>
    <property type="match status" value="1"/>
</dbReference>
<reference evidence="8 9" key="1">
    <citation type="submission" date="2013-10" db="EMBL/GenBank/DDBJ databases">
        <title>Salinisphaera orenii MK-B5 Genome Sequencing.</title>
        <authorList>
            <person name="Lai Q."/>
            <person name="Li C."/>
            <person name="Shao Z."/>
        </authorList>
    </citation>
    <scope>NUCLEOTIDE SEQUENCE [LARGE SCALE GENOMIC DNA]</scope>
    <source>
        <strain evidence="8 9">MK-B5</strain>
    </source>
</reference>
<dbReference type="PROSITE" id="PS50975">
    <property type="entry name" value="ATP_GRASP"/>
    <property type="match status" value="1"/>
</dbReference>
<dbReference type="InterPro" id="IPR003135">
    <property type="entry name" value="ATP-grasp_carboxylate-amine"/>
</dbReference>
<dbReference type="InterPro" id="IPR054350">
    <property type="entry name" value="PurT/PurK_preATP-grasp"/>
</dbReference>
<keyword evidence="1 5" id="KW-0436">Ligase</keyword>
<comment type="similarity">
    <text evidence="5 6">Belongs to the PurK/PurT family.</text>
</comment>
<dbReference type="UniPathway" id="UPA00074">
    <property type="reaction ID" value="UER00942"/>
</dbReference>
<dbReference type="SUPFAM" id="SSF56059">
    <property type="entry name" value="Glutathione synthetase ATP-binding domain-like"/>
    <property type="match status" value="1"/>
</dbReference>
<feature type="binding site" evidence="5">
    <location>
        <position position="107"/>
    </location>
    <ligand>
        <name>ATP</name>
        <dbReference type="ChEBI" id="CHEBI:30616"/>
    </ligand>
</feature>
<proteinExistence type="inferred from homology"/>
<evidence type="ECO:0000256" key="4">
    <source>
        <dbReference type="ARBA" id="ARBA00022840"/>
    </source>
</evidence>
<dbReference type="FunFam" id="3.30.1490.20:FF:000015">
    <property type="entry name" value="N5-carboxyaminoimidazole ribonucleotide synthase"/>
    <property type="match status" value="1"/>
</dbReference>
<dbReference type="Gene3D" id="3.40.50.20">
    <property type="match status" value="1"/>
</dbReference>
<keyword evidence="9" id="KW-1185">Reference proteome</keyword>
<organism evidence="8 9">
    <name type="scientific">Salinisphaera orenii MK-B5</name>
    <dbReference type="NCBI Taxonomy" id="856730"/>
    <lineage>
        <taxon>Bacteria</taxon>
        <taxon>Pseudomonadati</taxon>
        <taxon>Pseudomonadota</taxon>
        <taxon>Gammaproteobacteria</taxon>
        <taxon>Salinisphaerales</taxon>
        <taxon>Salinisphaeraceae</taxon>
        <taxon>Salinisphaera</taxon>
    </lineage>
</organism>
<evidence type="ECO:0000256" key="2">
    <source>
        <dbReference type="ARBA" id="ARBA00022741"/>
    </source>
</evidence>
<feature type="binding site" evidence="5">
    <location>
        <position position="213"/>
    </location>
    <ligand>
        <name>ATP</name>
        <dbReference type="ChEBI" id="CHEBI:30616"/>
    </ligand>
</feature>
<comment type="function">
    <text evidence="6">Catalyzes the ATP-dependent conversion of 5-aminoimidazole ribonucleotide (AIR) and HCO(3)- to N5-carboxyaminoimidazole ribonucleotide (N5-CAIR).</text>
</comment>
<keyword evidence="3 5" id="KW-0658">Purine biosynthesis</keyword>
<evidence type="ECO:0000313" key="8">
    <source>
        <dbReference type="EMBL" id="ROO26247.1"/>
    </source>
</evidence>
<dbReference type="Proteomes" id="UP000283993">
    <property type="component" value="Unassembled WGS sequence"/>
</dbReference>
<dbReference type="Gene3D" id="3.30.470.20">
    <property type="entry name" value="ATP-grasp fold, B domain"/>
    <property type="match status" value="1"/>
</dbReference>
<evidence type="ECO:0000256" key="6">
    <source>
        <dbReference type="RuleBase" id="RU361200"/>
    </source>
</evidence>
<feature type="binding site" evidence="5">
    <location>
        <begin position="267"/>
        <end position="268"/>
    </location>
    <ligand>
        <name>ATP</name>
        <dbReference type="ChEBI" id="CHEBI:30616"/>
    </ligand>
</feature>
<dbReference type="SUPFAM" id="SSF51246">
    <property type="entry name" value="Rudiment single hybrid motif"/>
    <property type="match status" value="1"/>
</dbReference>
<dbReference type="Gene3D" id="3.30.1490.20">
    <property type="entry name" value="ATP-grasp fold, A domain"/>
    <property type="match status" value="1"/>
</dbReference>
<dbReference type="GO" id="GO:0034028">
    <property type="term" value="F:5-(carboxyamino)imidazole ribonucleotide synthase activity"/>
    <property type="evidence" value="ECO:0007669"/>
    <property type="project" value="UniProtKB-UniRule"/>
</dbReference>
<dbReference type="GO" id="GO:0016616">
    <property type="term" value="F:oxidoreductase activity, acting on the CH-OH group of donors, NAD or NADP as acceptor"/>
    <property type="evidence" value="ECO:0007669"/>
    <property type="project" value="UniProtKB-ARBA"/>
</dbReference>
<dbReference type="GO" id="GO:0006189">
    <property type="term" value="P:'de novo' IMP biosynthetic process"/>
    <property type="evidence" value="ECO:0007669"/>
    <property type="project" value="UniProtKB-UniRule"/>
</dbReference>
<dbReference type="InterPro" id="IPR016185">
    <property type="entry name" value="PreATP-grasp_dom_sf"/>
</dbReference>
<dbReference type="InterPro" id="IPR029752">
    <property type="entry name" value="D-isomer_DH_CS1"/>
</dbReference>
<dbReference type="GO" id="GO:0004638">
    <property type="term" value="F:phosphoribosylaminoimidazole carboxylase activity"/>
    <property type="evidence" value="ECO:0007669"/>
    <property type="project" value="InterPro"/>
</dbReference>
<dbReference type="NCBIfam" id="NF004676">
    <property type="entry name" value="PRK06019.1-2"/>
    <property type="match status" value="1"/>
</dbReference>
<protein>
    <recommendedName>
        <fullName evidence="5 6">N5-carboxyaminoimidazole ribonucleotide synthase</fullName>
        <shortName evidence="5 6">N5-CAIR synthase</shortName>
        <ecNumber evidence="5 6">6.3.4.18</ecNumber>
    </recommendedName>
    <alternativeName>
        <fullName evidence="5 6">5-(carboxyamino)imidazole ribonucleotide synthetase</fullName>
    </alternativeName>
</protein>
<comment type="subunit">
    <text evidence="5 6">Homodimer.</text>
</comment>
<dbReference type="EC" id="6.3.4.18" evidence="5 6"/>
<feature type="binding site" evidence="5">
    <location>
        <begin position="152"/>
        <end position="158"/>
    </location>
    <ligand>
        <name>ATP</name>
        <dbReference type="ChEBI" id="CHEBI:30616"/>
    </ligand>
</feature>
<comment type="function">
    <text evidence="5">Catalyzes the ATP-dependent conversion of 5-aminoimidazole ribonucleotide (AIR) and HCO(3)(-) to N5-carboxyaminoimidazole ribonucleotide (N5-CAIR).</text>
</comment>
<evidence type="ECO:0000256" key="5">
    <source>
        <dbReference type="HAMAP-Rule" id="MF_01928"/>
    </source>
</evidence>
<dbReference type="Pfam" id="PF17769">
    <property type="entry name" value="PurK_C"/>
    <property type="match status" value="1"/>
</dbReference>
<accession>A0A423PKX3</accession>
<dbReference type="InterPro" id="IPR005875">
    <property type="entry name" value="PurK"/>
</dbReference>
<keyword evidence="8" id="KW-0456">Lyase</keyword>
<name>A0A423PKX3_9GAMM</name>
<dbReference type="SUPFAM" id="SSF52440">
    <property type="entry name" value="PreATP-grasp domain"/>
    <property type="match status" value="1"/>
</dbReference>
<dbReference type="Pfam" id="PF22660">
    <property type="entry name" value="RS_preATP-grasp-like"/>
    <property type="match status" value="1"/>
</dbReference>
<evidence type="ECO:0000313" key="9">
    <source>
        <dbReference type="Proteomes" id="UP000283993"/>
    </source>
</evidence>
<dbReference type="GO" id="GO:0005829">
    <property type="term" value="C:cytosol"/>
    <property type="evidence" value="ECO:0007669"/>
    <property type="project" value="TreeGrafter"/>
</dbReference>
<evidence type="ECO:0000256" key="3">
    <source>
        <dbReference type="ARBA" id="ARBA00022755"/>
    </source>
</evidence>
<feature type="binding site" evidence="5">
    <location>
        <begin position="182"/>
        <end position="185"/>
    </location>
    <ligand>
        <name>ATP</name>
        <dbReference type="ChEBI" id="CHEBI:30616"/>
    </ligand>
</feature>
<dbReference type="InterPro" id="IPR011054">
    <property type="entry name" value="Rudment_hybrid_motif"/>
</dbReference>
<dbReference type="InterPro" id="IPR011761">
    <property type="entry name" value="ATP-grasp"/>
</dbReference>
<keyword evidence="2 5" id="KW-0547">Nucleotide-binding</keyword>
<dbReference type="Pfam" id="PF02222">
    <property type="entry name" value="ATP-grasp"/>
    <property type="match status" value="1"/>
</dbReference>
<dbReference type="PROSITE" id="PS00065">
    <property type="entry name" value="D_2_HYDROXYACID_DH_1"/>
    <property type="match status" value="1"/>
</dbReference>
<dbReference type="PANTHER" id="PTHR11609:SF5">
    <property type="entry name" value="PHOSPHORIBOSYLAMINOIMIDAZOLE CARBOXYLASE"/>
    <property type="match status" value="1"/>
</dbReference>
<dbReference type="GO" id="GO:0005524">
    <property type="term" value="F:ATP binding"/>
    <property type="evidence" value="ECO:0007669"/>
    <property type="project" value="UniProtKB-UniRule"/>
</dbReference>
<evidence type="ECO:0000256" key="1">
    <source>
        <dbReference type="ARBA" id="ARBA00022598"/>
    </source>
</evidence>
<dbReference type="GO" id="GO:0046872">
    <property type="term" value="F:metal ion binding"/>
    <property type="evidence" value="ECO:0007669"/>
    <property type="project" value="InterPro"/>
</dbReference>
<keyword evidence="4 5" id="KW-0067">ATP-binding</keyword>
<comment type="catalytic activity">
    <reaction evidence="5 6">
        <text>5-amino-1-(5-phospho-beta-D-ribosyl)imidazole + hydrogencarbonate + ATP = 5-carboxyamino-1-(5-phospho-D-ribosyl)imidazole + ADP + phosphate + 2 H(+)</text>
        <dbReference type="Rhea" id="RHEA:19317"/>
        <dbReference type="ChEBI" id="CHEBI:15378"/>
        <dbReference type="ChEBI" id="CHEBI:17544"/>
        <dbReference type="ChEBI" id="CHEBI:30616"/>
        <dbReference type="ChEBI" id="CHEBI:43474"/>
        <dbReference type="ChEBI" id="CHEBI:58730"/>
        <dbReference type="ChEBI" id="CHEBI:137981"/>
        <dbReference type="ChEBI" id="CHEBI:456216"/>
        <dbReference type="EC" id="6.3.4.18"/>
    </reaction>
</comment>
<dbReference type="HAMAP" id="MF_01928">
    <property type="entry name" value="PurK"/>
    <property type="match status" value="1"/>
</dbReference>
<feature type="binding site" evidence="5">
    <location>
        <position position="190"/>
    </location>
    <ligand>
        <name>ATP</name>
        <dbReference type="ChEBI" id="CHEBI:30616"/>
    </ligand>
</feature>
<dbReference type="NCBIfam" id="NF004677">
    <property type="entry name" value="PRK06019.1-3"/>
    <property type="match status" value="1"/>
</dbReference>
<feature type="binding site" evidence="5">
    <location>
        <position position="147"/>
    </location>
    <ligand>
        <name>ATP</name>
        <dbReference type="ChEBI" id="CHEBI:30616"/>
    </ligand>
</feature>
<feature type="domain" description="ATP-grasp" evidence="7">
    <location>
        <begin position="111"/>
        <end position="297"/>
    </location>
</feature>
<comment type="pathway">
    <text evidence="5 6">Purine metabolism; IMP biosynthesis via de novo pathway; 5-amino-1-(5-phospho-D-ribosyl)imidazole-4-carboxylate from 5-amino-1-(5-phospho-D-ribosyl)imidazole (N5-CAIR route): step 1/2.</text>
</comment>
<dbReference type="InterPro" id="IPR013815">
    <property type="entry name" value="ATP_grasp_subdomain_1"/>
</dbReference>
<gene>
    <name evidence="5 6" type="primary">purK</name>
    <name evidence="8" type="ORF">SAOR_11145</name>
</gene>
<sequence length="382" mass="40509">MSRPILPGATVGVLGSGQLGRMFALAARRMGYRVHTFSPGDDTPMGQVADREAVGDYTDLAAVAEFASRVDAVTFEFENVPHEAAATAAEHVPVRPAGRVLHIAQHRQREKDFLAGAGFPTAPFEHVPDRATLDGAIARLGTPCVLKTAGFGYDGKGQAVIDTPSEADAAWAAIGAGEAVLEGFVDFEREISVVAARGCDGAFAHYGVTENRHCDHILDVSTPDPNIDPAIAEEAVAIARGVLEALDVVGVLCVEFFLGRDGTLRVNELAPRPHNSGHFSFDACVTSQFEQQLRAVCALPLGDTRRLRPSAMVNLLGDLWAAGTPKWVHALSDPAIKLHLYGKAEPRPGRKMGHLVAFGDDGEDAARRAIAAREALAADTGD</sequence>
<comment type="caution">
    <text evidence="8">The sequence shown here is derived from an EMBL/GenBank/DDBJ whole genome shotgun (WGS) entry which is preliminary data.</text>
</comment>
<dbReference type="NCBIfam" id="NF004679">
    <property type="entry name" value="PRK06019.1-5"/>
    <property type="match status" value="1"/>
</dbReference>